<dbReference type="OrthoDB" id="7527071at2"/>
<keyword evidence="8" id="KW-0503">Monooxygenase</keyword>
<evidence type="ECO:0000256" key="2">
    <source>
        <dbReference type="ARBA" id="ARBA00004924"/>
    </source>
</evidence>
<keyword evidence="5" id="KW-0274">FAD</keyword>
<dbReference type="GO" id="GO:0006879">
    <property type="term" value="P:intracellular iron ion homeostasis"/>
    <property type="evidence" value="ECO:0007669"/>
    <property type="project" value="TreeGrafter"/>
</dbReference>
<protein>
    <submittedName>
        <fullName evidence="8">Ornithine monooxygenase</fullName>
    </submittedName>
</protein>
<name>A0A0N1MV03_9GAMM</name>
<comment type="caution">
    <text evidence="8">The sequence shown here is derived from an EMBL/GenBank/DDBJ whole genome shotgun (WGS) entry which is preliminary data.</text>
</comment>
<dbReference type="InterPro" id="IPR025700">
    <property type="entry name" value="Lys/Orn_oxygenase"/>
</dbReference>
<sequence length="438" mass="49159">MAQPLIPTYDIIGVGFGPSNIALAIALEEINNNSTTLNALFIDKQPEYQWHGDTITSQSGLQVSFLKDLVTLRNPTSPYSFLNYLHSHNRLVDFINLSTFYPSRLEFNDYLRWVAGHFSAQCQYGEKVTSIEPVMDNQKVKLLKVITTDIGGTSKARFTKSLVMGTGGTPLIPKVFQPLKQTPLVFHHTHYLSKMTKLIPVKTKDLRIAIIGGGQSAAEAFIDIDDNYPNAKVDLIMRGNSMKPADSSPYVNEIFNPSSTDSIFSKTLQEREELLKEYKYANYSAVDSAMIEQIYNIFYQQKVAMVEQHKYCPNNEVTQASEKSGQITLSILDKKSNKHATNNYDLVILATGYERPKMAPMLEPIKDYLGNIDIDRNYQVKADDRFLPSLFLQGRSESTHGLSDTLLSVLSMRSAEIAFSLQAELREKVQQVATTALA</sequence>
<keyword evidence="6" id="KW-0521">NADP</keyword>
<evidence type="ECO:0000313" key="9">
    <source>
        <dbReference type="Proteomes" id="UP000037848"/>
    </source>
</evidence>
<dbReference type="InterPro" id="IPR036188">
    <property type="entry name" value="FAD/NAD-bd_sf"/>
</dbReference>
<accession>A0A0N1MV03</accession>
<evidence type="ECO:0000313" key="8">
    <source>
        <dbReference type="EMBL" id="KPH65600.1"/>
    </source>
</evidence>
<dbReference type="RefSeq" id="WP_054203962.1">
    <property type="nucleotide sequence ID" value="NZ_LHPH01000001.1"/>
</dbReference>
<evidence type="ECO:0000256" key="6">
    <source>
        <dbReference type="ARBA" id="ARBA00022857"/>
    </source>
</evidence>
<dbReference type="PANTHER" id="PTHR42802">
    <property type="entry name" value="MONOOXYGENASE"/>
    <property type="match status" value="1"/>
</dbReference>
<keyword evidence="9" id="KW-1185">Reference proteome</keyword>
<dbReference type="PATRIC" id="fig|187330.3.peg.279"/>
<evidence type="ECO:0000256" key="4">
    <source>
        <dbReference type="ARBA" id="ARBA00022630"/>
    </source>
</evidence>
<dbReference type="PRINTS" id="PR00368">
    <property type="entry name" value="FADPNR"/>
</dbReference>
<reference evidence="8 9" key="1">
    <citation type="submission" date="2015-08" db="EMBL/GenBank/DDBJ databases">
        <title>Draft Genome Sequence of Pseudoalteromonas porphyrae UCD-SED14.</title>
        <authorList>
            <person name="Coil D.A."/>
            <person name="Jospin G."/>
            <person name="Lee R.D."/>
            <person name="Eisen J.A."/>
        </authorList>
    </citation>
    <scope>NUCLEOTIDE SEQUENCE [LARGE SCALE GENOMIC DNA]</scope>
    <source>
        <strain evidence="8 9">UCD-SED14</strain>
    </source>
</reference>
<comment type="similarity">
    <text evidence="3">Belongs to the lysine N(6)-hydroxylase/L-ornithine N(5)-oxygenase family.</text>
</comment>
<evidence type="ECO:0000256" key="7">
    <source>
        <dbReference type="ARBA" id="ARBA00023002"/>
    </source>
</evidence>
<dbReference type="AlphaFoldDB" id="A0A0N1MV03"/>
<dbReference type="SUPFAM" id="SSF51905">
    <property type="entry name" value="FAD/NAD(P)-binding domain"/>
    <property type="match status" value="2"/>
</dbReference>
<comment type="cofactor">
    <cofactor evidence="1">
        <name>FAD</name>
        <dbReference type="ChEBI" id="CHEBI:57692"/>
    </cofactor>
</comment>
<dbReference type="EMBL" id="LHPH01000001">
    <property type="protein sequence ID" value="KPH65600.1"/>
    <property type="molecule type" value="Genomic_DNA"/>
</dbReference>
<dbReference type="Gene3D" id="3.50.50.60">
    <property type="entry name" value="FAD/NAD(P)-binding domain"/>
    <property type="match status" value="1"/>
</dbReference>
<proteinExistence type="inferred from homology"/>
<dbReference type="GO" id="GO:0004497">
    <property type="term" value="F:monooxygenase activity"/>
    <property type="evidence" value="ECO:0007669"/>
    <property type="project" value="UniProtKB-KW"/>
</dbReference>
<dbReference type="PANTHER" id="PTHR42802:SF1">
    <property type="entry name" value="L-ORNITHINE N(5)-MONOOXYGENASE"/>
    <property type="match status" value="1"/>
</dbReference>
<dbReference type="STRING" id="187330.AMS58_05145"/>
<organism evidence="8 9">
    <name type="scientific">Pseudoalteromonas porphyrae</name>
    <dbReference type="NCBI Taxonomy" id="187330"/>
    <lineage>
        <taxon>Bacteria</taxon>
        <taxon>Pseudomonadati</taxon>
        <taxon>Pseudomonadota</taxon>
        <taxon>Gammaproteobacteria</taxon>
        <taxon>Alteromonadales</taxon>
        <taxon>Pseudoalteromonadaceae</taxon>
        <taxon>Pseudoalteromonas</taxon>
    </lineage>
</organism>
<dbReference type="Pfam" id="PF13434">
    <property type="entry name" value="Lys_Orn_oxgnase"/>
    <property type="match status" value="1"/>
</dbReference>
<evidence type="ECO:0000256" key="5">
    <source>
        <dbReference type="ARBA" id="ARBA00022827"/>
    </source>
</evidence>
<evidence type="ECO:0000256" key="3">
    <source>
        <dbReference type="ARBA" id="ARBA00007588"/>
    </source>
</evidence>
<keyword evidence="4" id="KW-0285">Flavoprotein</keyword>
<comment type="pathway">
    <text evidence="2">Siderophore biosynthesis.</text>
</comment>
<gene>
    <name evidence="8" type="ORF">ADS77_01340</name>
</gene>
<dbReference type="Proteomes" id="UP000037848">
    <property type="component" value="Unassembled WGS sequence"/>
</dbReference>
<evidence type="ECO:0000256" key="1">
    <source>
        <dbReference type="ARBA" id="ARBA00001974"/>
    </source>
</evidence>
<keyword evidence="7" id="KW-0560">Oxidoreductase</keyword>